<dbReference type="HOGENOM" id="CLU_1271051_0_0_10"/>
<organism evidence="2 3">
    <name type="scientific">Melioribacter roseus (strain DSM 23840 / JCM 17771 / VKM B-2668 / P3M-2)</name>
    <dbReference type="NCBI Taxonomy" id="1191523"/>
    <lineage>
        <taxon>Bacteria</taxon>
        <taxon>Pseudomonadati</taxon>
        <taxon>Ignavibacteriota</taxon>
        <taxon>Ignavibacteria</taxon>
        <taxon>Ignavibacteriales</taxon>
        <taxon>Melioribacteraceae</taxon>
        <taxon>Melioribacter</taxon>
    </lineage>
</organism>
<name>I6YTF0_MELRP</name>
<reference evidence="2 3" key="1">
    <citation type="journal article" date="2013" name="PLoS ONE">
        <title>Genomic analysis of Melioribacter roseus, facultatively anaerobic organotrophic bacterium representing a novel deep lineage within Bacteriodetes/Chlorobi group.</title>
        <authorList>
            <person name="Kadnikov V.V."/>
            <person name="Mardanov A.V."/>
            <person name="Podosokorskaya O.A."/>
            <person name="Gavrilov S.N."/>
            <person name="Kublanov I.V."/>
            <person name="Beletsky A.V."/>
            <person name="Bonch-Osmolovskaya E.A."/>
            <person name="Ravin N.V."/>
        </authorList>
    </citation>
    <scope>NUCLEOTIDE SEQUENCE [LARGE SCALE GENOMIC DNA]</scope>
    <source>
        <strain evidence="3">JCM 17771 / P3M-2</strain>
    </source>
</reference>
<dbReference type="eggNOG" id="ENOG5032UEX">
    <property type="taxonomic scope" value="Bacteria"/>
</dbReference>
<proteinExistence type="predicted"/>
<protein>
    <submittedName>
        <fullName evidence="2">Uncharacterized protein</fullName>
    </submittedName>
</protein>
<dbReference type="OrthoDB" id="6385192at2"/>
<dbReference type="EMBL" id="CP003557">
    <property type="protein sequence ID" value="AFN73827.1"/>
    <property type="molecule type" value="Genomic_DNA"/>
</dbReference>
<dbReference type="KEGG" id="mro:MROS_0584"/>
<evidence type="ECO:0000313" key="3">
    <source>
        <dbReference type="Proteomes" id="UP000009011"/>
    </source>
</evidence>
<evidence type="ECO:0000313" key="2">
    <source>
        <dbReference type="EMBL" id="AFN73827.1"/>
    </source>
</evidence>
<evidence type="ECO:0000256" key="1">
    <source>
        <dbReference type="SAM" id="Phobius"/>
    </source>
</evidence>
<sequence length="217" mass="26056">MFDFISKNPELVTVLFGVANFLWAIFLYFNNKKHQQNIESLKHSLNLDLERRKKVFEMKVNQFEKYYRLIDEFGKKYSVDLPKKLQPIFTEYYDKFLKAEMENNKEESRKIIVWFGDQIGNLMLDINENYVRLNSETNSLKLTSSDKLVDILNELQKCYEDSFNLSSEFISKFQEILLTQNQVLQNDYQNRMKESAMKLKNKSDELMARMRFELTEI</sequence>
<accession>I6YTF0</accession>
<gene>
    <name evidence="2" type="ordered locus">MROS_0584</name>
</gene>
<keyword evidence="3" id="KW-1185">Reference proteome</keyword>
<keyword evidence="1" id="KW-1133">Transmembrane helix</keyword>
<dbReference type="Proteomes" id="UP000009011">
    <property type="component" value="Chromosome"/>
</dbReference>
<dbReference type="RefSeq" id="WP_014855264.1">
    <property type="nucleotide sequence ID" value="NC_018178.1"/>
</dbReference>
<keyword evidence="1" id="KW-0472">Membrane</keyword>
<feature type="transmembrane region" description="Helical" evidence="1">
    <location>
        <begin position="12"/>
        <end position="29"/>
    </location>
</feature>
<dbReference type="AlphaFoldDB" id="I6YTF0"/>
<keyword evidence="1" id="KW-0812">Transmembrane</keyword>
<dbReference type="PATRIC" id="fig|1191523.3.peg.609"/>